<evidence type="ECO:0000313" key="2">
    <source>
        <dbReference type="EMBL" id="MBK5896268.1"/>
    </source>
</evidence>
<feature type="transmembrane region" description="Helical" evidence="1">
    <location>
        <begin position="467"/>
        <end position="491"/>
    </location>
</feature>
<keyword evidence="3" id="KW-1185">Reference proteome</keyword>
<feature type="transmembrane region" description="Helical" evidence="1">
    <location>
        <begin position="388"/>
        <end position="407"/>
    </location>
</feature>
<protein>
    <recommendedName>
        <fullName evidence="4">ABC transporter permease</fullName>
    </recommendedName>
</protein>
<feature type="transmembrane region" description="Helical" evidence="1">
    <location>
        <begin position="142"/>
        <end position="163"/>
    </location>
</feature>
<keyword evidence="1" id="KW-0812">Transmembrane</keyword>
<feature type="transmembrane region" description="Helical" evidence="1">
    <location>
        <begin position="89"/>
        <end position="108"/>
    </location>
</feature>
<feature type="transmembrane region" description="Helical" evidence="1">
    <location>
        <begin position="529"/>
        <end position="548"/>
    </location>
</feature>
<feature type="transmembrane region" description="Helical" evidence="1">
    <location>
        <begin position="351"/>
        <end position="368"/>
    </location>
</feature>
<proteinExistence type="predicted"/>
<feature type="transmembrane region" description="Helical" evidence="1">
    <location>
        <begin position="439"/>
        <end position="461"/>
    </location>
</feature>
<dbReference type="Proteomes" id="UP000604730">
    <property type="component" value="Unassembled WGS sequence"/>
</dbReference>
<reference evidence="2 3" key="1">
    <citation type="submission" date="2021-01" db="EMBL/GenBank/DDBJ databases">
        <title>Isolation and description of Catonella massiliensis sp. nov., a novel Catonella species, isolated from a stable periodontitis subject.</title>
        <authorList>
            <person name="Antezack A."/>
            <person name="Boxberger M."/>
            <person name="La Scola B."/>
            <person name="Monnet-Corti V."/>
        </authorList>
    </citation>
    <scope>NUCLEOTIDE SEQUENCE [LARGE SCALE GENOMIC DNA]</scope>
    <source>
        <strain evidence="2 3">Marseille-Q4567</strain>
    </source>
</reference>
<organism evidence="2 3">
    <name type="scientific">Catonella massiliensis</name>
    <dbReference type="NCBI Taxonomy" id="2799636"/>
    <lineage>
        <taxon>Bacteria</taxon>
        <taxon>Bacillati</taxon>
        <taxon>Bacillota</taxon>
        <taxon>Clostridia</taxon>
        <taxon>Lachnospirales</taxon>
        <taxon>Lachnospiraceae</taxon>
        <taxon>Catonella</taxon>
    </lineage>
</organism>
<feature type="transmembrane region" description="Helical" evidence="1">
    <location>
        <begin position="65"/>
        <end position="83"/>
    </location>
</feature>
<feature type="transmembrane region" description="Helical" evidence="1">
    <location>
        <begin position="207"/>
        <end position="226"/>
    </location>
</feature>
<feature type="transmembrane region" description="Helical" evidence="1">
    <location>
        <begin position="169"/>
        <end position="195"/>
    </location>
</feature>
<evidence type="ECO:0000256" key="1">
    <source>
        <dbReference type="SAM" id="Phobius"/>
    </source>
</evidence>
<feature type="transmembrane region" description="Helical" evidence="1">
    <location>
        <begin position="503"/>
        <end position="523"/>
    </location>
</feature>
<evidence type="ECO:0008006" key="4">
    <source>
        <dbReference type="Google" id="ProtNLM"/>
    </source>
</evidence>
<sequence>MKMKNSEPFVLKLVDKCVKPFLSKDLNYSHIREMLRLKLIMDSRRVSLVLQNNGKKIGKEPKKSMLLTCLVYMGLGIFIASMQVMPNMFGANTISFAMLIFMLFSVYISEYSAVLLDTTEKSFYGALPIGKNEISTAKNIHIAYYIGTIAAAMMLPSMIVGFISKGILYGLAFTLVSIVIVVVCLHLAGVIYYLLLKIFSGEKLKDILSGFQIFMTIAIVLSYQIVPRVISIAGFSKGQITYSPFYFLLPSAWFSAVLESLFGAGGLWYIYVLAGITVPAVILLEVLYKKKVMPEFEGELDKLTETAKENKTLSPFSKLMCKLLSKDEQENAFMKLVLIQVSRNRDMKLKLYPQLANVFILPIIMVLPQITGEKGLAGFIENLREGRWGLALLYFTGLTSASIYMIIGQTENAESIMFYQILPIENLSKCIRAGVKVVLFRYLTPIFVALSALLLGVYGFVAIPDVILAYLSFIFVTGFIIRISAWMLPFSYESDAASAGNNLLMFFISLFVFAAFGWVHIFWLKTLGLQLIGIAVMILANLVLWKFFMNKKYTIARG</sequence>
<name>A0ABS1IWJ3_9FIRM</name>
<dbReference type="EMBL" id="JAEPRJ010000001">
    <property type="protein sequence ID" value="MBK5896268.1"/>
    <property type="molecule type" value="Genomic_DNA"/>
</dbReference>
<comment type="caution">
    <text evidence="2">The sequence shown here is derived from an EMBL/GenBank/DDBJ whole genome shotgun (WGS) entry which is preliminary data.</text>
</comment>
<gene>
    <name evidence="2" type="ORF">JJN12_00485</name>
</gene>
<evidence type="ECO:0000313" key="3">
    <source>
        <dbReference type="Proteomes" id="UP000604730"/>
    </source>
</evidence>
<accession>A0ABS1IWJ3</accession>
<feature type="transmembrane region" description="Helical" evidence="1">
    <location>
        <begin position="268"/>
        <end position="288"/>
    </location>
</feature>
<keyword evidence="1" id="KW-0472">Membrane</keyword>
<keyword evidence="1" id="KW-1133">Transmembrane helix</keyword>